<feature type="region of interest" description="Disordered" evidence="1">
    <location>
        <begin position="1"/>
        <end position="40"/>
    </location>
</feature>
<dbReference type="AlphaFoldDB" id="A0A8D9CNC5"/>
<gene>
    <name evidence="2" type="ORF">BRAPAZ1V2_A09P22090.2</name>
</gene>
<proteinExistence type="predicted"/>
<protein>
    <submittedName>
        <fullName evidence="2">Uncharacterized protein</fullName>
    </submittedName>
</protein>
<evidence type="ECO:0000313" key="2">
    <source>
        <dbReference type="EMBL" id="CAG7861742.1"/>
    </source>
</evidence>
<dbReference type="Proteomes" id="UP000694005">
    <property type="component" value="Chromosome A09"/>
</dbReference>
<accession>A0A8D9CNC5</accession>
<organism evidence="2 3">
    <name type="scientific">Brassica campestris</name>
    <name type="common">Field mustard</name>
    <dbReference type="NCBI Taxonomy" id="3711"/>
    <lineage>
        <taxon>Eukaryota</taxon>
        <taxon>Viridiplantae</taxon>
        <taxon>Streptophyta</taxon>
        <taxon>Embryophyta</taxon>
        <taxon>Tracheophyta</taxon>
        <taxon>Spermatophyta</taxon>
        <taxon>Magnoliopsida</taxon>
        <taxon>eudicotyledons</taxon>
        <taxon>Gunneridae</taxon>
        <taxon>Pentapetalae</taxon>
        <taxon>rosids</taxon>
        <taxon>malvids</taxon>
        <taxon>Brassicales</taxon>
        <taxon>Brassicaceae</taxon>
        <taxon>Brassiceae</taxon>
        <taxon>Brassica</taxon>
    </lineage>
</organism>
<name>A0A8D9CNC5_BRACM</name>
<dbReference type="EMBL" id="LS974625">
    <property type="protein sequence ID" value="CAG7861742.1"/>
    <property type="molecule type" value="Genomic_DNA"/>
</dbReference>
<evidence type="ECO:0000256" key="1">
    <source>
        <dbReference type="SAM" id="MobiDB-lite"/>
    </source>
</evidence>
<evidence type="ECO:0000313" key="3">
    <source>
        <dbReference type="Proteomes" id="UP000694005"/>
    </source>
</evidence>
<sequence length="62" mass="7252">MESEREEVENGAVEEEERALKRKREKEWAASSPPPLDEIADSQDDAFKVRGKYSRHVEVHRN</sequence>
<feature type="compositionally biased region" description="Acidic residues" evidence="1">
    <location>
        <begin position="1"/>
        <end position="17"/>
    </location>
</feature>
<feature type="non-terminal residue" evidence="2">
    <location>
        <position position="62"/>
    </location>
</feature>
<reference evidence="2 3" key="1">
    <citation type="submission" date="2021-07" db="EMBL/GenBank/DDBJ databases">
        <authorList>
            <consortium name="Genoscope - CEA"/>
            <person name="William W."/>
        </authorList>
    </citation>
    <scope>NUCLEOTIDE SEQUENCE [LARGE SCALE GENOMIC DNA]</scope>
</reference>
<dbReference type="Gramene" id="A09p22090.2_BraZ1">
    <property type="protein sequence ID" value="A09p22090.2_BraZ1.CDS.1"/>
    <property type="gene ID" value="A09g22090.2_BraZ1"/>
</dbReference>